<evidence type="ECO:0000256" key="3">
    <source>
        <dbReference type="ARBA" id="ARBA00022827"/>
    </source>
</evidence>
<accession>A0A841TZ50</accession>
<dbReference type="RefSeq" id="WP_185135402.1">
    <property type="nucleotide sequence ID" value="NZ_JACJVR010000029.1"/>
</dbReference>
<proteinExistence type="predicted"/>
<evidence type="ECO:0000313" key="6">
    <source>
        <dbReference type="Proteomes" id="UP000553776"/>
    </source>
</evidence>
<dbReference type="Gene3D" id="3.40.30.120">
    <property type="match status" value="1"/>
</dbReference>
<evidence type="ECO:0000256" key="1">
    <source>
        <dbReference type="ARBA" id="ARBA00001974"/>
    </source>
</evidence>
<dbReference type="Pfam" id="PF01494">
    <property type="entry name" value="FAD_binding_3"/>
    <property type="match status" value="1"/>
</dbReference>
<comment type="caution">
    <text evidence="5">The sequence shown here is derived from an EMBL/GenBank/DDBJ whole genome shotgun (WGS) entry which is preliminary data.</text>
</comment>
<evidence type="ECO:0000313" key="5">
    <source>
        <dbReference type="EMBL" id="MBB6691403.1"/>
    </source>
</evidence>
<comment type="cofactor">
    <cofactor evidence="1">
        <name>FAD</name>
        <dbReference type="ChEBI" id="CHEBI:57692"/>
    </cofactor>
</comment>
<keyword evidence="5" id="KW-0503">Monooxygenase</keyword>
<evidence type="ECO:0000256" key="2">
    <source>
        <dbReference type="ARBA" id="ARBA00022630"/>
    </source>
</evidence>
<dbReference type="NCBIfam" id="NF006092">
    <property type="entry name" value="PRK08244.1"/>
    <property type="match status" value="1"/>
</dbReference>
<keyword evidence="3" id="KW-0274">FAD</keyword>
<feature type="domain" description="FAD-binding" evidence="4">
    <location>
        <begin position="3"/>
        <end position="336"/>
    </location>
</feature>
<dbReference type="SUPFAM" id="SSF51905">
    <property type="entry name" value="FAD/NAD(P)-binding domain"/>
    <property type="match status" value="1"/>
</dbReference>
<dbReference type="PANTHER" id="PTHR43004">
    <property type="entry name" value="TRK SYSTEM POTASSIUM UPTAKE PROTEIN"/>
    <property type="match status" value="1"/>
</dbReference>
<dbReference type="PANTHER" id="PTHR43004:SF19">
    <property type="entry name" value="BINDING MONOOXYGENASE, PUTATIVE (JCVI)-RELATED"/>
    <property type="match status" value="1"/>
</dbReference>
<keyword evidence="5" id="KW-0560">Oxidoreductase</keyword>
<keyword evidence="6" id="KW-1185">Reference proteome</keyword>
<keyword evidence="2" id="KW-0285">Flavoprotein</keyword>
<protein>
    <submittedName>
        <fullName evidence="5">Monooxygenase</fullName>
    </submittedName>
</protein>
<reference evidence="5 6" key="1">
    <citation type="submission" date="2020-08" db="EMBL/GenBank/DDBJ databases">
        <title>Cohnella phylogeny.</title>
        <authorList>
            <person name="Dunlap C."/>
        </authorList>
    </citation>
    <scope>NUCLEOTIDE SEQUENCE [LARGE SCALE GENOMIC DNA]</scope>
    <source>
        <strain evidence="5 6">DSM 25239</strain>
    </source>
</reference>
<dbReference type="GO" id="GO:0016709">
    <property type="term" value="F:oxidoreductase activity, acting on paired donors, with incorporation or reduction of molecular oxygen, NAD(P)H as one donor, and incorporation of one atom of oxygen"/>
    <property type="evidence" value="ECO:0007669"/>
    <property type="project" value="UniProtKB-ARBA"/>
</dbReference>
<sequence length="501" mass="55330">MNYEVILIGGGPVGMMLAGELALAGVKVCVIERLTETTPYSRALTVHPRTLEILDMRGVKSKLIRKGRLLSRGHFAGLETPLDFSALDSSSNHTLFLPQSETEKVLEEWALSLGAEVRREVEALSVHQDEDGVDVKIAGPNGATTLRSAYVVGTDGARSLVRKHANISFEGTDATFTAILGDAVLSDLAPMSVLSRITAKGLVSIMPINEQIYRVLIIDMERRNISKDEPVTLEEFRSSIVRTTGSDLGLKEVKWLSRFGNATRQAGRYRNGRLFLAGDSAHIHFPAGGQGMNVGLQEAMNLGWKLAGAIKGWAPDWLLDSYHTERFPWNTALLRNTEVQTLLLDATPPIMELRSLLANLIQIPEANYQVAAQVSAMDVHYAPDPEAPPHPLNGKRLKDLPLKLKDGQLMNSYSFLNKGHFLLLNFHVKEQNSGQWATYSHLQVVHASLVEAEADWNDVHSVLIRPDGHIAWAISRSDPNPMQTIYEGIARWCGNITDQEK</sequence>
<gene>
    <name evidence="5" type="ORF">H7B90_08345</name>
</gene>
<dbReference type="InterPro" id="IPR036188">
    <property type="entry name" value="FAD/NAD-bd_sf"/>
</dbReference>
<dbReference type="Pfam" id="PF21274">
    <property type="entry name" value="Rng_hyd_C"/>
    <property type="match status" value="1"/>
</dbReference>
<evidence type="ECO:0000259" key="4">
    <source>
        <dbReference type="Pfam" id="PF01494"/>
    </source>
</evidence>
<dbReference type="InterPro" id="IPR002938">
    <property type="entry name" value="FAD-bd"/>
</dbReference>
<dbReference type="EMBL" id="JACJVR010000029">
    <property type="protein sequence ID" value="MBB6691403.1"/>
    <property type="molecule type" value="Genomic_DNA"/>
</dbReference>
<dbReference type="PRINTS" id="PR00420">
    <property type="entry name" value="RNGMNOXGNASE"/>
</dbReference>
<dbReference type="Gene3D" id="3.50.50.60">
    <property type="entry name" value="FAD/NAD(P)-binding domain"/>
    <property type="match status" value="1"/>
</dbReference>
<dbReference type="Proteomes" id="UP000553776">
    <property type="component" value="Unassembled WGS sequence"/>
</dbReference>
<dbReference type="Gene3D" id="3.30.70.2450">
    <property type="match status" value="1"/>
</dbReference>
<dbReference type="AlphaFoldDB" id="A0A841TZ50"/>
<organism evidence="5 6">
    <name type="scientific">Cohnella xylanilytica</name>
    <dbReference type="NCBI Taxonomy" id="557555"/>
    <lineage>
        <taxon>Bacteria</taxon>
        <taxon>Bacillati</taxon>
        <taxon>Bacillota</taxon>
        <taxon>Bacilli</taxon>
        <taxon>Bacillales</taxon>
        <taxon>Paenibacillaceae</taxon>
        <taxon>Cohnella</taxon>
    </lineage>
</organism>
<dbReference type="GO" id="GO:0071949">
    <property type="term" value="F:FAD binding"/>
    <property type="evidence" value="ECO:0007669"/>
    <property type="project" value="InterPro"/>
</dbReference>
<dbReference type="InterPro" id="IPR050641">
    <property type="entry name" value="RIFMO-like"/>
</dbReference>
<name>A0A841TZ50_9BACL</name>